<proteinExistence type="predicted"/>
<evidence type="ECO:0008006" key="4">
    <source>
        <dbReference type="Google" id="ProtNLM"/>
    </source>
</evidence>
<dbReference type="EMBL" id="OCNJ01000007">
    <property type="protein sequence ID" value="SOD98149.1"/>
    <property type="molecule type" value="Genomic_DNA"/>
</dbReference>
<evidence type="ECO:0000256" key="1">
    <source>
        <dbReference type="SAM" id="MobiDB-lite"/>
    </source>
</evidence>
<reference evidence="3" key="1">
    <citation type="submission" date="2017-09" db="EMBL/GenBank/DDBJ databases">
        <authorList>
            <person name="Varghese N."/>
            <person name="Submissions S."/>
        </authorList>
    </citation>
    <scope>NUCLEOTIDE SEQUENCE [LARGE SCALE GENOMIC DNA]</scope>
    <source>
        <strain evidence="3">USBA 140</strain>
    </source>
</reference>
<sequence>MILHDHRSSREAEASALEGPGDGRDSLDIALRNLGRDILDEPVPPALLKLLDALPTVRRA</sequence>
<accession>A0A286GSU9</accession>
<name>A0A286GSU9_9PROT</name>
<protein>
    <recommendedName>
        <fullName evidence="4">Anti-sigma factor NepR domain-containing protein</fullName>
    </recommendedName>
</protein>
<keyword evidence="3" id="KW-1185">Reference proteome</keyword>
<dbReference type="AlphaFoldDB" id="A0A286GSU9"/>
<gene>
    <name evidence="2" type="ORF">SAMN05421508_107217</name>
</gene>
<evidence type="ECO:0000313" key="2">
    <source>
        <dbReference type="EMBL" id="SOD98149.1"/>
    </source>
</evidence>
<feature type="region of interest" description="Disordered" evidence="1">
    <location>
        <begin position="1"/>
        <end position="25"/>
    </location>
</feature>
<dbReference type="Proteomes" id="UP000219621">
    <property type="component" value="Unassembled WGS sequence"/>
</dbReference>
<evidence type="ECO:0000313" key="3">
    <source>
        <dbReference type="Proteomes" id="UP000219621"/>
    </source>
</evidence>
<organism evidence="2 3">
    <name type="scientific">Caenispirillum bisanense</name>
    <dbReference type="NCBI Taxonomy" id="414052"/>
    <lineage>
        <taxon>Bacteria</taxon>
        <taxon>Pseudomonadati</taxon>
        <taxon>Pseudomonadota</taxon>
        <taxon>Alphaproteobacteria</taxon>
        <taxon>Rhodospirillales</taxon>
        <taxon>Novispirillaceae</taxon>
        <taxon>Caenispirillum</taxon>
    </lineage>
</organism>
<feature type="compositionally biased region" description="Basic and acidic residues" evidence="1">
    <location>
        <begin position="1"/>
        <end position="13"/>
    </location>
</feature>